<evidence type="ECO:0000259" key="3">
    <source>
        <dbReference type="Pfam" id="PF00464"/>
    </source>
</evidence>
<evidence type="ECO:0000256" key="1">
    <source>
        <dbReference type="ARBA" id="ARBA00001933"/>
    </source>
</evidence>
<dbReference type="SUPFAM" id="SSF53383">
    <property type="entry name" value="PLP-dependent transferases"/>
    <property type="match status" value="1"/>
</dbReference>
<keyword evidence="5" id="KW-1185">Reference proteome</keyword>
<gene>
    <name evidence="4" type="ORF">RN001_009354</name>
</gene>
<dbReference type="GO" id="GO:0005739">
    <property type="term" value="C:mitochondrion"/>
    <property type="evidence" value="ECO:0007669"/>
    <property type="project" value="TreeGrafter"/>
</dbReference>
<keyword evidence="2" id="KW-0663">Pyridoxal phosphate</keyword>
<evidence type="ECO:0000313" key="5">
    <source>
        <dbReference type="Proteomes" id="UP001353858"/>
    </source>
</evidence>
<dbReference type="GO" id="GO:0004372">
    <property type="term" value="F:glycine hydroxymethyltransferase activity"/>
    <property type="evidence" value="ECO:0007669"/>
    <property type="project" value="TreeGrafter"/>
</dbReference>
<evidence type="ECO:0000256" key="2">
    <source>
        <dbReference type="ARBA" id="ARBA00022898"/>
    </source>
</evidence>
<dbReference type="InterPro" id="IPR015424">
    <property type="entry name" value="PyrdxlP-dep_Trfase"/>
</dbReference>
<name>A0AAN7P6I6_9COLE</name>
<comment type="caution">
    <text evidence="4">The sequence shown here is derived from an EMBL/GenBank/DDBJ whole genome shotgun (WGS) entry which is preliminary data.</text>
</comment>
<dbReference type="AlphaFoldDB" id="A0AAN7P6I6"/>
<comment type="cofactor">
    <cofactor evidence="1">
        <name>pyridoxal 5'-phosphate</name>
        <dbReference type="ChEBI" id="CHEBI:597326"/>
    </cofactor>
</comment>
<organism evidence="4 5">
    <name type="scientific">Aquatica leii</name>
    <dbReference type="NCBI Taxonomy" id="1421715"/>
    <lineage>
        <taxon>Eukaryota</taxon>
        <taxon>Metazoa</taxon>
        <taxon>Ecdysozoa</taxon>
        <taxon>Arthropoda</taxon>
        <taxon>Hexapoda</taxon>
        <taxon>Insecta</taxon>
        <taxon>Pterygota</taxon>
        <taxon>Neoptera</taxon>
        <taxon>Endopterygota</taxon>
        <taxon>Coleoptera</taxon>
        <taxon>Polyphaga</taxon>
        <taxon>Elateriformia</taxon>
        <taxon>Elateroidea</taxon>
        <taxon>Lampyridae</taxon>
        <taxon>Luciolinae</taxon>
        <taxon>Aquatica</taxon>
    </lineage>
</organism>
<dbReference type="GO" id="GO:0030170">
    <property type="term" value="F:pyridoxal phosphate binding"/>
    <property type="evidence" value="ECO:0007669"/>
    <property type="project" value="TreeGrafter"/>
</dbReference>
<dbReference type="Gene3D" id="3.40.640.10">
    <property type="entry name" value="Type I PLP-dependent aspartate aminotransferase-like (Major domain)"/>
    <property type="match status" value="1"/>
</dbReference>
<dbReference type="PANTHER" id="PTHR11680:SF59">
    <property type="entry name" value="SERINE HYDROXYMETHYLTRANSFERASE, CYTOSOLIC"/>
    <property type="match status" value="1"/>
</dbReference>
<protein>
    <recommendedName>
        <fullName evidence="3">Serine hydroxymethyltransferase-like domain-containing protein</fullName>
    </recommendedName>
</protein>
<dbReference type="InterPro" id="IPR015421">
    <property type="entry name" value="PyrdxlP-dep_Trfase_major"/>
</dbReference>
<dbReference type="EMBL" id="JARPUR010000004">
    <property type="protein sequence ID" value="KAK4876848.1"/>
    <property type="molecule type" value="Genomic_DNA"/>
</dbReference>
<reference evidence="5" key="1">
    <citation type="submission" date="2023-01" db="EMBL/GenBank/DDBJ databases">
        <title>Key to firefly adult light organ development and bioluminescence: homeobox transcription factors regulate luciferase expression and transportation to peroxisome.</title>
        <authorList>
            <person name="Fu X."/>
        </authorList>
    </citation>
    <scope>NUCLEOTIDE SEQUENCE [LARGE SCALE GENOMIC DNA]</scope>
</reference>
<dbReference type="Pfam" id="PF00464">
    <property type="entry name" value="SHMT"/>
    <property type="match status" value="1"/>
</dbReference>
<feature type="domain" description="Serine hydroxymethyltransferase-like" evidence="3">
    <location>
        <begin position="252"/>
        <end position="367"/>
    </location>
</feature>
<dbReference type="InterPro" id="IPR049943">
    <property type="entry name" value="Ser_HO-MeTrfase-like"/>
</dbReference>
<dbReference type="PANTHER" id="PTHR11680">
    <property type="entry name" value="SERINE HYDROXYMETHYLTRANSFERASE"/>
    <property type="match status" value="1"/>
</dbReference>
<sequence length="367" mass="41910">MPELMHPRPAEFPGREIDVEVCFVCKKCRVAFPGESPLLIHQRQCFSGNLESRGAFRIVQFGYECKYCVGVERFKSFQDFRRHCESDIHMKTAKVSSSLPPPSESPLSHEMEDVVNQITLLAARAAQEARPDTARVVDSNLNTFCQPPDPTKRRRASQDHFQGWGFLLCRKKKLEKFSLKNFPPDNMVRTDNEVKCVLPILNILEEDVRMNQDTNITRAEVFQDSSNEAHVSREVNKEEITEEKVNIELQGEDKAQKRAVVDYNLNPEEWGVNVQLYFGFPENLAVYTGLIGTHSCIMGLDLADGCHLTHGFATQRKKIFATAMFFESMAYKVDFITGLIDYNQLAGLVKSFRPKLIITRISCYSRV</sequence>
<proteinExistence type="predicted"/>
<dbReference type="GO" id="GO:0019264">
    <property type="term" value="P:glycine biosynthetic process from serine"/>
    <property type="evidence" value="ECO:0007669"/>
    <property type="project" value="TreeGrafter"/>
</dbReference>
<evidence type="ECO:0000313" key="4">
    <source>
        <dbReference type="EMBL" id="KAK4876848.1"/>
    </source>
</evidence>
<dbReference type="GO" id="GO:0046653">
    <property type="term" value="P:tetrahydrofolate metabolic process"/>
    <property type="evidence" value="ECO:0007669"/>
    <property type="project" value="TreeGrafter"/>
</dbReference>
<dbReference type="InterPro" id="IPR039429">
    <property type="entry name" value="SHMT-like_dom"/>
</dbReference>
<accession>A0AAN7P6I6</accession>
<dbReference type="Proteomes" id="UP001353858">
    <property type="component" value="Unassembled WGS sequence"/>
</dbReference>
<dbReference type="GO" id="GO:0005634">
    <property type="term" value="C:nucleus"/>
    <property type="evidence" value="ECO:0007669"/>
    <property type="project" value="TreeGrafter"/>
</dbReference>